<evidence type="ECO:0000313" key="2">
    <source>
        <dbReference type="Proteomes" id="UP000008952"/>
    </source>
</evidence>
<accession>J0ZSA9</accession>
<dbReference type="HOGENOM" id="CLU_146521_0_0_5"/>
<evidence type="ECO:0000313" key="1">
    <source>
        <dbReference type="EMBL" id="EJF91643.1"/>
    </source>
</evidence>
<dbReference type="AlphaFoldDB" id="J0ZSA9"/>
<dbReference type="PATRIC" id="fig|1094558.3.peg.22"/>
<proteinExistence type="predicted"/>
<dbReference type="InterPro" id="IPR036619">
    <property type="entry name" value="NinB_sf"/>
</dbReference>
<organism evidence="1 2">
    <name type="scientific">Bartonella tamiae Th239</name>
    <dbReference type="NCBI Taxonomy" id="1094558"/>
    <lineage>
        <taxon>Bacteria</taxon>
        <taxon>Pseudomonadati</taxon>
        <taxon>Pseudomonadota</taxon>
        <taxon>Alphaproteobacteria</taxon>
        <taxon>Hyphomicrobiales</taxon>
        <taxon>Bartonellaceae</taxon>
        <taxon>Bartonella</taxon>
    </lineage>
</organism>
<name>J0ZSA9_9HYPH</name>
<dbReference type="Gene3D" id="1.10.3790.10">
    <property type="entry name" value="NinB"/>
    <property type="match status" value="1"/>
</dbReference>
<dbReference type="STRING" id="1094558.ME5_00022"/>
<dbReference type="RefSeq" id="WP_008037249.1">
    <property type="nucleotide sequence ID" value="NZ_JH725147.1"/>
</dbReference>
<comment type="caution">
    <text evidence="1">The sequence shown here is derived from an EMBL/GenBank/DDBJ whole genome shotgun (WGS) entry which is preliminary data.</text>
</comment>
<dbReference type="OrthoDB" id="8685801at2"/>
<protein>
    <submittedName>
        <fullName evidence="1">Uncharacterized protein</fullName>
    </submittedName>
</protein>
<gene>
    <name evidence="1" type="ORF">ME5_00022</name>
</gene>
<dbReference type="eggNOG" id="ENOG50314EI">
    <property type="taxonomic scope" value="Bacteria"/>
</dbReference>
<keyword evidence="2" id="KW-1185">Reference proteome</keyword>
<reference evidence="1 2" key="1">
    <citation type="submission" date="2012-03" db="EMBL/GenBank/DDBJ databases">
        <title>The Genome Sequence of Bartonella tamiae Th239.</title>
        <authorList>
            <consortium name="The Broad Institute Genome Sequencing Platform"/>
            <consortium name="The Broad Institute Genome Sequencing Center for Infectious Disease"/>
            <person name="Feldgarden M."/>
            <person name="Kirby J."/>
            <person name="Kosoy M."/>
            <person name="Birtles R."/>
            <person name="Probert W.S."/>
            <person name="Chiaraviglio L."/>
            <person name="Young S.K."/>
            <person name="Zeng Q."/>
            <person name="Gargeya S."/>
            <person name="Fitzgerald M."/>
            <person name="Haas B."/>
            <person name="Abouelleil A."/>
            <person name="Alvarado L."/>
            <person name="Arachchi H.M."/>
            <person name="Berlin A."/>
            <person name="Chapman S.B."/>
            <person name="Gearin G."/>
            <person name="Goldberg J."/>
            <person name="Griggs A."/>
            <person name="Gujja S."/>
            <person name="Hansen M."/>
            <person name="Heiman D."/>
            <person name="Howarth C."/>
            <person name="Larimer J."/>
            <person name="Lui A."/>
            <person name="MacDonald P.J.P."/>
            <person name="McCowen C."/>
            <person name="Montmayeur A."/>
            <person name="Murphy C."/>
            <person name="Neiman D."/>
            <person name="Pearson M."/>
            <person name="Priest M."/>
            <person name="Roberts A."/>
            <person name="Saif S."/>
            <person name="Shea T."/>
            <person name="Sisk P."/>
            <person name="Stolte C."/>
            <person name="Sykes S."/>
            <person name="Wortman J."/>
            <person name="Nusbaum C."/>
            <person name="Birren B."/>
        </authorList>
    </citation>
    <scope>NUCLEOTIDE SEQUENCE [LARGE SCALE GENOMIC DNA]</scope>
    <source>
        <strain evidence="1 2">Th239</strain>
    </source>
</reference>
<dbReference type="Proteomes" id="UP000008952">
    <property type="component" value="Unassembled WGS sequence"/>
</dbReference>
<dbReference type="EMBL" id="AIMB01000001">
    <property type="protein sequence ID" value="EJF91643.1"/>
    <property type="molecule type" value="Genomic_DNA"/>
</dbReference>
<sequence length="149" mass="17490">MTTRIIRSESDRKNLIRFLENQKGAVTVTITNGKHRSTHQNRLQRQWVNDLAPQLGEPSEDVRAMFKLEYGVPILRNENEAFKAEYDAIIMPMPYEAKSRLMKVPFDFSVTRLMTVKQYTQFLDNIYRDFTGRGYILTNPDDLKWEKAA</sequence>